<proteinExistence type="predicted"/>
<accession>A0ABQ1SGK8</accession>
<reference evidence="2" key="1">
    <citation type="journal article" date="2019" name="Int. J. Syst. Evol. Microbiol.">
        <title>The Global Catalogue of Microorganisms (GCM) 10K type strain sequencing project: providing services to taxonomists for standard genome sequencing and annotation.</title>
        <authorList>
            <consortium name="The Broad Institute Genomics Platform"/>
            <consortium name="The Broad Institute Genome Sequencing Center for Infectious Disease"/>
            <person name="Wu L."/>
            <person name="Ma J."/>
        </authorList>
    </citation>
    <scope>NUCLEOTIDE SEQUENCE [LARGE SCALE GENOMIC DNA]</scope>
    <source>
        <strain evidence="2">CGMCC 1.12931</strain>
    </source>
</reference>
<keyword evidence="2" id="KW-1185">Reference proteome</keyword>
<sequence>MEIYNINSNFDLFRFKDFDNHNLSSPEDIQRHLLNFVSFNINLVNSKGHILKSDPNQRKFENLFNEISDRKPYDFFNMLISIYPSVIFSDDMFKIDKWKILKNTFKSLENEDNRLLKSAINFRLNISEIEIELNKIKDFDYAEIDKSIVYQNLFKSLYKYLFVLFSESIEFPVPQNHQSDLGTSFSFDFKSLKNEVEKRLHTLNSNDFSKKKSSKDYLNNVCESAKLTQIENLNYFLVLIQPYAKHTTARKEIYNSFLKPLKVDNEKTKYRASSILKNITRIVIVPLFQPVFGNYQDEENFVRLCDNLSRN</sequence>
<organism evidence="1 2">
    <name type="scientific">Psychroflexus planctonicus</name>
    <dbReference type="NCBI Taxonomy" id="1526575"/>
    <lineage>
        <taxon>Bacteria</taxon>
        <taxon>Pseudomonadati</taxon>
        <taxon>Bacteroidota</taxon>
        <taxon>Flavobacteriia</taxon>
        <taxon>Flavobacteriales</taxon>
        <taxon>Flavobacteriaceae</taxon>
        <taxon>Psychroflexus</taxon>
    </lineage>
</organism>
<gene>
    <name evidence="1" type="ORF">GCM10010832_09860</name>
</gene>
<comment type="caution">
    <text evidence="1">The sequence shown here is derived from an EMBL/GenBank/DDBJ whole genome shotgun (WGS) entry which is preliminary data.</text>
</comment>
<dbReference type="RefSeq" id="WP_188457993.1">
    <property type="nucleotide sequence ID" value="NZ_BMGM01000004.1"/>
</dbReference>
<dbReference type="EMBL" id="BMGM01000004">
    <property type="protein sequence ID" value="GGE31513.1"/>
    <property type="molecule type" value="Genomic_DNA"/>
</dbReference>
<protein>
    <submittedName>
        <fullName evidence="1">Uncharacterized protein</fullName>
    </submittedName>
</protein>
<evidence type="ECO:0000313" key="1">
    <source>
        <dbReference type="EMBL" id="GGE31513.1"/>
    </source>
</evidence>
<name>A0ABQ1SGK8_9FLAO</name>
<evidence type="ECO:0000313" key="2">
    <source>
        <dbReference type="Proteomes" id="UP000599179"/>
    </source>
</evidence>
<dbReference type="Proteomes" id="UP000599179">
    <property type="component" value="Unassembled WGS sequence"/>
</dbReference>